<evidence type="ECO:0000259" key="2">
    <source>
        <dbReference type="Pfam" id="PF02481"/>
    </source>
</evidence>
<feature type="domain" description="Smf/DprA SLOG" evidence="2">
    <location>
        <begin position="7"/>
        <end position="216"/>
    </location>
</feature>
<evidence type="ECO:0000259" key="3">
    <source>
        <dbReference type="Pfam" id="PF17782"/>
    </source>
</evidence>
<dbReference type="Pfam" id="PF02481">
    <property type="entry name" value="DNA_processg_A"/>
    <property type="match status" value="1"/>
</dbReference>
<dbReference type="InterPro" id="IPR041614">
    <property type="entry name" value="DprA_WH"/>
</dbReference>
<dbReference type="NCBIfam" id="TIGR00732">
    <property type="entry name" value="dprA"/>
    <property type="match status" value="1"/>
</dbReference>
<dbReference type="InterPro" id="IPR036388">
    <property type="entry name" value="WH-like_DNA-bd_sf"/>
</dbReference>
<proteinExistence type="inferred from homology"/>
<protein>
    <submittedName>
        <fullName evidence="4">DNA protecting protein DprA</fullName>
    </submittedName>
</protein>
<evidence type="ECO:0000256" key="1">
    <source>
        <dbReference type="ARBA" id="ARBA00006525"/>
    </source>
</evidence>
<dbReference type="InterPro" id="IPR003488">
    <property type="entry name" value="DprA"/>
</dbReference>
<evidence type="ECO:0000313" key="4">
    <source>
        <dbReference type="EMBL" id="OHA42354.1"/>
    </source>
</evidence>
<feature type="domain" description="DprA winged helix" evidence="3">
    <location>
        <begin position="234"/>
        <end position="279"/>
    </location>
</feature>
<dbReference type="EMBL" id="MHSK01000014">
    <property type="protein sequence ID" value="OHA42354.1"/>
    <property type="molecule type" value="Genomic_DNA"/>
</dbReference>
<dbReference type="PANTHER" id="PTHR43022">
    <property type="entry name" value="PROTEIN SMF"/>
    <property type="match status" value="1"/>
</dbReference>
<sequence>MEYPTFTLERENFPDLLSQIPDPPRRLYVKGSIPDENFKFLTVVGSRKYTNYGKDACEKLICGLRSYPIVIVSGLALGMDAIAHRSALDTGLLTLAFPGSGLGDKALYPRSHLGLAREILDNGGALISEFEETFIATPYSFPQRNRLMAAMSHAVLVVEAEEKSGTLITSKFATEYNRDVLTVPGSIFSSTSAGPHMLIRLGATPVTRSEDIIEQLGLAPKSQHSMNFGYDDCSADEKRIIELLKSPLPRDELITALGMSTGKANTLLSVLEIKGIITETMGEIRLK</sequence>
<comment type="similarity">
    <text evidence="1">Belongs to the DprA/Smf family.</text>
</comment>
<dbReference type="Gene3D" id="3.40.50.450">
    <property type="match status" value="1"/>
</dbReference>
<dbReference type="GO" id="GO:0009294">
    <property type="term" value="P:DNA-mediated transformation"/>
    <property type="evidence" value="ECO:0007669"/>
    <property type="project" value="InterPro"/>
</dbReference>
<dbReference type="SUPFAM" id="SSF102405">
    <property type="entry name" value="MCP/YpsA-like"/>
    <property type="match status" value="1"/>
</dbReference>
<dbReference type="PANTHER" id="PTHR43022:SF1">
    <property type="entry name" value="PROTEIN SMF"/>
    <property type="match status" value="1"/>
</dbReference>
<evidence type="ECO:0000313" key="5">
    <source>
        <dbReference type="Proteomes" id="UP000177269"/>
    </source>
</evidence>
<dbReference type="InterPro" id="IPR057666">
    <property type="entry name" value="DrpA_SLOG"/>
</dbReference>
<gene>
    <name evidence="4" type="ORF">A3G52_01455</name>
</gene>
<dbReference type="Gene3D" id="1.10.10.10">
    <property type="entry name" value="Winged helix-like DNA-binding domain superfamily/Winged helix DNA-binding domain"/>
    <property type="match status" value="1"/>
</dbReference>
<dbReference type="AlphaFoldDB" id="A0A1G2P1Z4"/>
<accession>A0A1G2P1Z4</accession>
<comment type="caution">
    <text evidence="4">The sequence shown here is derived from an EMBL/GenBank/DDBJ whole genome shotgun (WGS) entry which is preliminary data.</text>
</comment>
<name>A0A1G2P1Z4_9BACT</name>
<reference evidence="4 5" key="1">
    <citation type="journal article" date="2016" name="Nat. Commun.">
        <title>Thousands of microbial genomes shed light on interconnected biogeochemical processes in an aquifer system.</title>
        <authorList>
            <person name="Anantharaman K."/>
            <person name="Brown C.T."/>
            <person name="Hug L.A."/>
            <person name="Sharon I."/>
            <person name="Castelle C.J."/>
            <person name="Probst A.J."/>
            <person name="Thomas B.C."/>
            <person name="Singh A."/>
            <person name="Wilkins M.J."/>
            <person name="Karaoz U."/>
            <person name="Brodie E.L."/>
            <person name="Williams K.H."/>
            <person name="Hubbard S.S."/>
            <person name="Banfield J.F."/>
        </authorList>
    </citation>
    <scope>NUCLEOTIDE SEQUENCE [LARGE SCALE GENOMIC DNA]</scope>
</reference>
<dbReference type="Proteomes" id="UP000177269">
    <property type="component" value="Unassembled WGS sequence"/>
</dbReference>
<dbReference type="Pfam" id="PF17782">
    <property type="entry name" value="WHD_DprA"/>
    <property type="match status" value="1"/>
</dbReference>
<organism evidence="4 5">
    <name type="scientific">Candidatus Taylorbacteria bacterium RIFCSPLOWO2_12_FULL_43_20</name>
    <dbReference type="NCBI Taxonomy" id="1802332"/>
    <lineage>
        <taxon>Bacteria</taxon>
        <taxon>Candidatus Tayloriibacteriota</taxon>
    </lineage>
</organism>